<dbReference type="AlphaFoldDB" id="A0A9W7AJY4"/>
<proteinExistence type="predicted"/>
<comment type="caution">
    <text evidence="1">The sequence shown here is derived from an EMBL/GenBank/DDBJ whole genome shotgun (WGS) entry which is preliminary data.</text>
</comment>
<organism evidence="1 2">
    <name type="scientific">Triparma retinervis</name>
    <dbReference type="NCBI Taxonomy" id="2557542"/>
    <lineage>
        <taxon>Eukaryota</taxon>
        <taxon>Sar</taxon>
        <taxon>Stramenopiles</taxon>
        <taxon>Ochrophyta</taxon>
        <taxon>Bolidophyceae</taxon>
        <taxon>Parmales</taxon>
        <taxon>Triparmaceae</taxon>
        <taxon>Triparma</taxon>
    </lineage>
</organism>
<accession>A0A9W7AJY4</accession>
<dbReference type="OrthoDB" id="433501at2759"/>
<reference evidence="1" key="1">
    <citation type="submission" date="2022-07" db="EMBL/GenBank/DDBJ databases">
        <title>Genome analysis of Parmales, a sister group of diatoms, reveals the evolutionary specialization of diatoms from phago-mixotrophs to photoautotrophs.</title>
        <authorList>
            <person name="Ban H."/>
            <person name="Sato S."/>
            <person name="Yoshikawa S."/>
            <person name="Kazumasa Y."/>
            <person name="Nakamura Y."/>
            <person name="Ichinomiya M."/>
            <person name="Saitoh K."/>
            <person name="Sato N."/>
            <person name="Blanc-Mathieu R."/>
            <person name="Endo H."/>
            <person name="Kuwata A."/>
            <person name="Ogata H."/>
        </authorList>
    </citation>
    <scope>NUCLEOTIDE SEQUENCE</scope>
</reference>
<evidence type="ECO:0000313" key="2">
    <source>
        <dbReference type="Proteomes" id="UP001165082"/>
    </source>
</evidence>
<dbReference type="Proteomes" id="UP001165082">
    <property type="component" value="Unassembled WGS sequence"/>
</dbReference>
<protein>
    <submittedName>
        <fullName evidence="1">Uncharacterized protein</fullName>
    </submittedName>
</protein>
<dbReference type="EMBL" id="BRXZ01004218">
    <property type="protein sequence ID" value="GMH70747.1"/>
    <property type="molecule type" value="Genomic_DNA"/>
</dbReference>
<feature type="non-terminal residue" evidence="1">
    <location>
        <position position="40"/>
    </location>
</feature>
<gene>
    <name evidence="1" type="ORF">TrRE_jg7681</name>
</gene>
<name>A0A9W7AJY4_9STRA</name>
<evidence type="ECO:0000313" key="1">
    <source>
        <dbReference type="EMBL" id="GMH70747.1"/>
    </source>
</evidence>
<sequence>MPRLTPPFILSSPISYVNGLRTISLRSSSIPLIENTSILL</sequence>
<keyword evidence="2" id="KW-1185">Reference proteome</keyword>